<accession>A0ABV4WJ07</accession>
<gene>
    <name evidence="1" type="ORF">ACE1CA_11110</name>
</gene>
<evidence type="ECO:0000313" key="2">
    <source>
        <dbReference type="Proteomes" id="UP001576780"/>
    </source>
</evidence>
<evidence type="ECO:0000313" key="1">
    <source>
        <dbReference type="EMBL" id="MFB2835071.1"/>
    </source>
</evidence>
<dbReference type="RefSeq" id="WP_413277495.1">
    <property type="nucleotide sequence ID" value="NZ_JBHFNT010000089.1"/>
</dbReference>
<dbReference type="Proteomes" id="UP001576780">
    <property type="component" value="Unassembled WGS sequence"/>
</dbReference>
<organism evidence="1 2">
    <name type="scientific">Floridaenema evergladense BLCC-F167</name>
    <dbReference type="NCBI Taxonomy" id="3153639"/>
    <lineage>
        <taxon>Bacteria</taxon>
        <taxon>Bacillati</taxon>
        <taxon>Cyanobacteriota</taxon>
        <taxon>Cyanophyceae</taxon>
        <taxon>Oscillatoriophycideae</taxon>
        <taxon>Aerosakkonematales</taxon>
        <taxon>Aerosakkonemataceae</taxon>
        <taxon>Floridanema</taxon>
        <taxon>Floridanema evergladense</taxon>
    </lineage>
</organism>
<comment type="caution">
    <text evidence="1">The sequence shown here is derived from an EMBL/GenBank/DDBJ whole genome shotgun (WGS) entry which is preliminary data.</text>
</comment>
<protein>
    <submittedName>
        <fullName evidence="1">Uncharacterized protein</fullName>
    </submittedName>
</protein>
<name>A0ABV4WJ07_9CYAN</name>
<sequence length="69" mass="7758">MTEITLDESKLKEILKSAIIELIQEQKEVFSDLLAEVIEDLALEKAIKEGENTEPVSREAIFKILEGKG</sequence>
<dbReference type="Pfam" id="PF25734">
    <property type="entry name" value="RelB_like_antitoxin"/>
    <property type="match status" value="1"/>
</dbReference>
<reference evidence="1 2" key="1">
    <citation type="submission" date="2024-09" db="EMBL/GenBank/DDBJ databases">
        <title>Floridaenema gen nov. (Aerosakkonemataceae, Aerosakkonematales ord. nov., Cyanobacteria) from benthic tropical and subtropical fresh waters, with the description of four new species.</title>
        <authorList>
            <person name="Moretto J.A."/>
            <person name="Berthold D.E."/>
            <person name="Lefler F.W."/>
            <person name="Huang I.-S."/>
            <person name="Laughinghouse H. IV."/>
        </authorList>
    </citation>
    <scope>NUCLEOTIDE SEQUENCE [LARGE SCALE GENOMIC DNA]</scope>
    <source>
        <strain evidence="1 2">BLCC-F167</strain>
    </source>
</reference>
<keyword evidence="2" id="KW-1185">Reference proteome</keyword>
<dbReference type="EMBL" id="JBHFNT010000089">
    <property type="protein sequence ID" value="MFB2835071.1"/>
    <property type="molecule type" value="Genomic_DNA"/>
</dbReference>
<proteinExistence type="predicted"/>
<dbReference type="InterPro" id="IPR057930">
    <property type="entry name" value="Antitoxin_put"/>
</dbReference>